<dbReference type="GeneID" id="76202370"/>
<sequence length="64" mass="6731">MSSSIGSITPIEIIVPVAVGFTALILTPVAALSLFIDARCIRQSDTDWNPNPFLWGVLGSSLSA</sequence>
<keyword evidence="1" id="KW-0812">Transmembrane</keyword>
<evidence type="ECO:0000313" key="2">
    <source>
        <dbReference type="EMBL" id="MFC7192671.1"/>
    </source>
</evidence>
<gene>
    <name evidence="2" type="ORF">ACFQL7_24595</name>
</gene>
<feature type="transmembrane region" description="Helical" evidence="1">
    <location>
        <begin position="13"/>
        <end position="36"/>
    </location>
</feature>
<keyword evidence="1" id="KW-0472">Membrane</keyword>
<dbReference type="AlphaFoldDB" id="A0ABD5YWS4"/>
<accession>A0ABD5YWS4</accession>
<organism evidence="2 3">
    <name type="scientific">Halocatena marina</name>
    <dbReference type="NCBI Taxonomy" id="2934937"/>
    <lineage>
        <taxon>Archaea</taxon>
        <taxon>Methanobacteriati</taxon>
        <taxon>Methanobacteriota</taxon>
        <taxon>Stenosarchaea group</taxon>
        <taxon>Halobacteria</taxon>
        <taxon>Halobacteriales</taxon>
        <taxon>Natronomonadaceae</taxon>
        <taxon>Halocatena</taxon>
    </lineage>
</organism>
<reference evidence="2 3" key="1">
    <citation type="journal article" date="2019" name="Int. J. Syst. Evol. Microbiol.">
        <title>The Global Catalogue of Microorganisms (GCM) 10K type strain sequencing project: providing services to taxonomists for standard genome sequencing and annotation.</title>
        <authorList>
            <consortium name="The Broad Institute Genomics Platform"/>
            <consortium name="The Broad Institute Genome Sequencing Center for Infectious Disease"/>
            <person name="Wu L."/>
            <person name="Ma J."/>
        </authorList>
    </citation>
    <scope>NUCLEOTIDE SEQUENCE [LARGE SCALE GENOMIC DNA]</scope>
    <source>
        <strain evidence="2 3">RDMS1</strain>
    </source>
</reference>
<protein>
    <submittedName>
        <fullName evidence="2">Uncharacterized protein</fullName>
    </submittedName>
</protein>
<evidence type="ECO:0000313" key="3">
    <source>
        <dbReference type="Proteomes" id="UP001596417"/>
    </source>
</evidence>
<dbReference type="Proteomes" id="UP001596417">
    <property type="component" value="Unassembled WGS sequence"/>
</dbReference>
<proteinExistence type="predicted"/>
<keyword evidence="1" id="KW-1133">Transmembrane helix</keyword>
<dbReference type="RefSeq" id="WP_264556671.1">
    <property type="nucleotide sequence ID" value="NZ_CP109981.1"/>
</dbReference>
<comment type="caution">
    <text evidence="2">The sequence shown here is derived from an EMBL/GenBank/DDBJ whole genome shotgun (WGS) entry which is preliminary data.</text>
</comment>
<name>A0ABD5YWS4_9EURY</name>
<keyword evidence="3" id="KW-1185">Reference proteome</keyword>
<evidence type="ECO:0000256" key="1">
    <source>
        <dbReference type="SAM" id="Phobius"/>
    </source>
</evidence>
<dbReference type="EMBL" id="JBHTAX010000005">
    <property type="protein sequence ID" value="MFC7192671.1"/>
    <property type="molecule type" value="Genomic_DNA"/>
</dbReference>